<comment type="caution">
    <text evidence="3">The sequence shown here is derived from an EMBL/GenBank/DDBJ whole genome shotgun (WGS) entry which is preliminary data.</text>
</comment>
<gene>
    <name evidence="3" type="ORF">SteCoe_25608</name>
</gene>
<dbReference type="OrthoDB" id="10634863at2759"/>
<keyword evidence="2" id="KW-0732">Signal</keyword>
<keyword evidence="1" id="KW-1133">Transmembrane helix</keyword>
<sequence length="211" mass="24247">MCALSFVFALTVSILSLDISTDEFIGCTITLVEVSAILLFGVNSIFSRYKTRILAYVMMSLSYSIGLLGKQELEDLCRVATDKCQNYPRSIRVLRVLLICSFIAQTILAYFIRDALIIADNYFMGRNYQDMEIVQNIQKDYIKETYANASNFEQCPQCLKRENLELNYYTCSEDNRCEGCGKKIRNQNRILIKDEWLNDMAPSKHSSLIND</sequence>
<feature type="transmembrane region" description="Helical" evidence="1">
    <location>
        <begin position="26"/>
        <end position="46"/>
    </location>
</feature>
<evidence type="ECO:0000256" key="1">
    <source>
        <dbReference type="SAM" id="Phobius"/>
    </source>
</evidence>
<name>A0A1R2BEU0_9CILI</name>
<evidence type="ECO:0000313" key="3">
    <source>
        <dbReference type="EMBL" id="OMJ75292.1"/>
    </source>
</evidence>
<feature type="signal peptide" evidence="2">
    <location>
        <begin position="1"/>
        <end position="16"/>
    </location>
</feature>
<keyword evidence="1" id="KW-0472">Membrane</keyword>
<dbReference type="AlphaFoldDB" id="A0A1R2BEU0"/>
<organism evidence="3 4">
    <name type="scientific">Stentor coeruleus</name>
    <dbReference type="NCBI Taxonomy" id="5963"/>
    <lineage>
        <taxon>Eukaryota</taxon>
        <taxon>Sar</taxon>
        <taxon>Alveolata</taxon>
        <taxon>Ciliophora</taxon>
        <taxon>Postciliodesmatophora</taxon>
        <taxon>Heterotrichea</taxon>
        <taxon>Heterotrichida</taxon>
        <taxon>Stentoridae</taxon>
        <taxon>Stentor</taxon>
    </lineage>
</organism>
<keyword evidence="1" id="KW-0812">Transmembrane</keyword>
<evidence type="ECO:0000256" key="2">
    <source>
        <dbReference type="SAM" id="SignalP"/>
    </source>
</evidence>
<reference evidence="3 4" key="1">
    <citation type="submission" date="2016-11" db="EMBL/GenBank/DDBJ databases">
        <title>The macronuclear genome of Stentor coeruleus: a giant cell with tiny introns.</title>
        <authorList>
            <person name="Slabodnick M."/>
            <person name="Ruby J.G."/>
            <person name="Reiff S.B."/>
            <person name="Swart E.C."/>
            <person name="Gosai S."/>
            <person name="Prabakaran S."/>
            <person name="Witkowska E."/>
            <person name="Larue G.E."/>
            <person name="Fisher S."/>
            <person name="Freeman R.M."/>
            <person name="Gunawardena J."/>
            <person name="Chu W."/>
            <person name="Stover N.A."/>
            <person name="Gregory B.D."/>
            <person name="Nowacki M."/>
            <person name="Derisi J."/>
            <person name="Roy S.W."/>
            <person name="Marshall W.F."/>
            <person name="Sood P."/>
        </authorList>
    </citation>
    <scope>NUCLEOTIDE SEQUENCE [LARGE SCALE GENOMIC DNA]</scope>
    <source>
        <strain evidence="3">WM001</strain>
    </source>
</reference>
<accession>A0A1R2BEU0</accession>
<proteinExistence type="predicted"/>
<evidence type="ECO:0000313" key="4">
    <source>
        <dbReference type="Proteomes" id="UP000187209"/>
    </source>
</evidence>
<feature type="chain" id="PRO_5013159036" evidence="2">
    <location>
        <begin position="17"/>
        <end position="211"/>
    </location>
</feature>
<protein>
    <submittedName>
        <fullName evidence="3">Uncharacterized protein</fullName>
    </submittedName>
</protein>
<feature type="transmembrane region" description="Helical" evidence="1">
    <location>
        <begin position="93"/>
        <end position="112"/>
    </location>
</feature>
<dbReference type="EMBL" id="MPUH01000699">
    <property type="protein sequence ID" value="OMJ75292.1"/>
    <property type="molecule type" value="Genomic_DNA"/>
</dbReference>
<dbReference type="Proteomes" id="UP000187209">
    <property type="component" value="Unassembled WGS sequence"/>
</dbReference>
<keyword evidence="4" id="KW-1185">Reference proteome</keyword>